<keyword evidence="3" id="KW-1185">Reference proteome</keyword>
<comment type="caution">
    <text evidence="2">The sequence shown here is derived from an EMBL/GenBank/DDBJ whole genome shotgun (WGS) entry which is preliminary data.</text>
</comment>
<accession>A0A2S5TAL8</accession>
<feature type="region of interest" description="Disordered" evidence="1">
    <location>
        <begin position="41"/>
        <end position="60"/>
    </location>
</feature>
<evidence type="ECO:0000256" key="1">
    <source>
        <dbReference type="SAM" id="MobiDB-lite"/>
    </source>
</evidence>
<protein>
    <submittedName>
        <fullName evidence="2">Uncharacterized protein</fullName>
    </submittedName>
</protein>
<dbReference type="EMBL" id="PSNW01000018">
    <property type="protein sequence ID" value="PPE71887.1"/>
    <property type="molecule type" value="Genomic_DNA"/>
</dbReference>
<sequence>MADPRAHVLKLRLSPDELEAVRARAGDEPVAAWLRRLALDGAPPPKPRRAPEAAVSPEQAERTRAVVLAANQLRQIAAALEAADALALYQEPIEAALARIETQQA</sequence>
<dbReference type="AlphaFoldDB" id="A0A2S5TAL8"/>
<evidence type="ECO:0000313" key="2">
    <source>
        <dbReference type="EMBL" id="PPE71887.1"/>
    </source>
</evidence>
<gene>
    <name evidence="2" type="ORF">C3942_20965</name>
</gene>
<dbReference type="Proteomes" id="UP000238220">
    <property type="component" value="Unassembled WGS sequence"/>
</dbReference>
<organism evidence="2 3">
    <name type="scientific">Solimonas fluminis</name>
    <dbReference type="NCBI Taxonomy" id="2086571"/>
    <lineage>
        <taxon>Bacteria</taxon>
        <taxon>Pseudomonadati</taxon>
        <taxon>Pseudomonadota</taxon>
        <taxon>Gammaproteobacteria</taxon>
        <taxon>Nevskiales</taxon>
        <taxon>Nevskiaceae</taxon>
        <taxon>Solimonas</taxon>
    </lineage>
</organism>
<evidence type="ECO:0000313" key="3">
    <source>
        <dbReference type="Proteomes" id="UP000238220"/>
    </source>
</evidence>
<proteinExistence type="predicted"/>
<name>A0A2S5TAL8_9GAMM</name>
<reference evidence="2 3" key="1">
    <citation type="submission" date="2018-02" db="EMBL/GenBank/DDBJ databases">
        <title>Genome sequencing of Solimonas sp. HR-BB.</title>
        <authorList>
            <person name="Lee Y."/>
            <person name="Jeon C.O."/>
        </authorList>
    </citation>
    <scope>NUCLEOTIDE SEQUENCE [LARGE SCALE GENOMIC DNA]</scope>
    <source>
        <strain evidence="2 3">HR-BB</strain>
    </source>
</reference>